<dbReference type="Gene3D" id="3.40.50.2300">
    <property type="match status" value="1"/>
</dbReference>
<dbReference type="Proteomes" id="UP000055060">
    <property type="component" value="Unassembled WGS sequence"/>
</dbReference>
<dbReference type="GO" id="GO:0000160">
    <property type="term" value="P:phosphorelay signal transduction system"/>
    <property type="evidence" value="ECO:0007669"/>
    <property type="project" value="UniProtKB-KW"/>
</dbReference>
<name>A0A0S7BB84_9CHLR</name>
<keyword evidence="6" id="KW-1185">Reference proteome</keyword>
<sequence>MSDKKMILHIEDNFENRMLVRRLLAAEGYQVIEAEEAFQALDILKTKIPDLILMDINMPDMDGYTLTNTIKSMPGLSEIPIIAITANVMKGDREKTLKAGCDGYIEKPIDVDRFPDQVAHFLQQSKTL</sequence>
<evidence type="ECO:0000313" key="5">
    <source>
        <dbReference type="EMBL" id="GAP14903.1"/>
    </source>
</evidence>
<dbReference type="AlphaFoldDB" id="A0A0S7BB84"/>
<evidence type="ECO:0000259" key="4">
    <source>
        <dbReference type="PROSITE" id="PS50110"/>
    </source>
</evidence>
<evidence type="ECO:0000256" key="2">
    <source>
        <dbReference type="ARBA" id="ARBA00023012"/>
    </source>
</evidence>
<dbReference type="OrthoDB" id="9802491at2"/>
<accession>A0A0S7BB84</accession>
<dbReference type="SMART" id="SM00448">
    <property type="entry name" value="REC"/>
    <property type="match status" value="1"/>
</dbReference>
<dbReference type="STRING" id="360412.LARV_02682"/>
<dbReference type="RefSeq" id="WP_075074123.1">
    <property type="nucleotide sequence ID" value="NZ_DF967972.1"/>
</dbReference>
<gene>
    <name evidence="5" type="ORF">LARV_02682</name>
</gene>
<dbReference type="PANTHER" id="PTHR45339">
    <property type="entry name" value="HYBRID SIGNAL TRANSDUCTION HISTIDINE KINASE J"/>
    <property type="match status" value="1"/>
</dbReference>
<protein>
    <submittedName>
        <fullName evidence="5">FOG: CheY-like receiver</fullName>
    </submittedName>
</protein>
<dbReference type="Pfam" id="PF00072">
    <property type="entry name" value="Response_reg"/>
    <property type="match status" value="1"/>
</dbReference>
<proteinExistence type="predicted"/>
<dbReference type="PROSITE" id="PS50110">
    <property type="entry name" value="RESPONSE_REGULATORY"/>
    <property type="match status" value="1"/>
</dbReference>
<dbReference type="PANTHER" id="PTHR45339:SF1">
    <property type="entry name" value="HYBRID SIGNAL TRANSDUCTION HISTIDINE KINASE J"/>
    <property type="match status" value="1"/>
</dbReference>
<evidence type="ECO:0000313" key="6">
    <source>
        <dbReference type="Proteomes" id="UP000055060"/>
    </source>
</evidence>
<keyword evidence="1 3" id="KW-0597">Phosphoprotein</keyword>
<evidence type="ECO:0000256" key="3">
    <source>
        <dbReference type="PROSITE-ProRule" id="PRU00169"/>
    </source>
</evidence>
<organism evidence="5">
    <name type="scientific">Longilinea arvoryzae</name>
    <dbReference type="NCBI Taxonomy" id="360412"/>
    <lineage>
        <taxon>Bacteria</taxon>
        <taxon>Bacillati</taxon>
        <taxon>Chloroflexota</taxon>
        <taxon>Anaerolineae</taxon>
        <taxon>Anaerolineales</taxon>
        <taxon>Anaerolineaceae</taxon>
        <taxon>Longilinea</taxon>
    </lineage>
</organism>
<dbReference type="SUPFAM" id="SSF52172">
    <property type="entry name" value="CheY-like"/>
    <property type="match status" value="1"/>
</dbReference>
<evidence type="ECO:0000256" key="1">
    <source>
        <dbReference type="ARBA" id="ARBA00022553"/>
    </source>
</evidence>
<reference evidence="5" key="1">
    <citation type="submission" date="2015-07" db="EMBL/GenBank/DDBJ databases">
        <title>Draft Genome Sequences of Anaerolinea thermolimosa IMO-1, Bellilinea caldifistulae GOMI-1, Leptolinea tardivitalis YMTK-2, Levilinea saccharolytica KIBI-1,Longilinea arvoryzae KOME-1, Previously Described as Members of the Anaerolineaceae (Chloroflexi).</title>
        <authorList>
            <person name="Sekiguchi Y."/>
            <person name="Ohashi A."/>
            <person name="Matsuura N."/>
            <person name="Tourlousse M.D."/>
        </authorList>
    </citation>
    <scope>NUCLEOTIDE SEQUENCE [LARGE SCALE GENOMIC DNA]</scope>
    <source>
        <strain evidence="5">KOME-1</strain>
    </source>
</reference>
<keyword evidence="2" id="KW-0902">Two-component regulatory system</keyword>
<feature type="modified residue" description="4-aspartylphosphate" evidence="3">
    <location>
        <position position="55"/>
    </location>
</feature>
<dbReference type="EMBL" id="DF967972">
    <property type="protein sequence ID" value="GAP14903.1"/>
    <property type="molecule type" value="Genomic_DNA"/>
</dbReference>
<dbReference type="InterPro" id="IPR011006">
    <property type="entry name" value="CheY-like_superfamily"/>
</dbReference>
<dbReference type="InterPro" id="IPR001789">
    <property type="entry name" value="Sig_transdc_resp-reg_receiver"/>
</dbReference>
<feature type="domain" description="Response regulatory" evidence="4">
    <location>
        <begin position="6"/>
        <end position="122"/>
    </location>
</feature>